<dbReference type="InterPro" id="IPR041891">
    <property type="entry name" value="Alpha_CA_prokaryot-like"/>
</dbReference>
<sequence>MKQQGNSVFILGSILILLLFWQTTSVKAQEVEDEKEFDYAKGSEKGPERWGEIKEEWAACKHGEMQSPIDMVNRRVKIIRKSRELVSNYKPSNATVKNRGHDISLMRNISDMIDKKEERHSGVIDPREIKMGGKRYYRYMGSLTVPPCTEGVVWTINKKVMTVSREQVKLLREAVHDYAEENARPLQPLHDREIYLYKRP</sequence>
<dbReference type="InterPro" id="IPR036398">
    <property type="entry name" value="CA_dom_sf"/>
</dbReference>
<dbReference type="GO" id="GO:0004089">
    <property type="term" value="F:carbonate dehydratase activity"/>
    <property type="evidence" value="ECO:0007669"/>
    <property type="project" value="InterPro"/>
</dbReference>
<keyword evidence="1" id="KW-0732">Signal</keyword>
<feature type="signal peptide" evidence="1">
    <location>
        <begin position="1"/>
        <end position="28"/>
    </location>
</feature>
<dbReference type="CDD" id="cd03124">
    <property type="entry name" value="alpha_CA_prokaryotic_like"/>
    <property type="match status" value="1"/>
</dbReference>
<evidence type="ECO:0000256" key="1">
    <source>
        <dbReference type="SAM" id="SignalP"/>
    </source>
</evidence>
<reference evidence="3 4" key="1">
    <citation type="journal article" date="2018" name="Proc. Natl. Acad. Sci. U.S.A.">
        <title>Draft genome sequence of Camellia sinensis var. sinensis provides insights into the evolution of the tea genome and tea quality.</title>
        <authorList>
            <person name="Wei C."/>
            <person name="Yang H."/>
            <person name="Wang S."/>
            <person name="Zhao J."/>
            <person name="Liu C."/>
            <person name="Gao L."/>
            <person name="Xia E."/>
            <person name="Lu Y."/>
            <person name="Tai Y."/>
            <person name="She G."/>
            <person name="Sun J."/>
            <person name="Cao H."/>
            <person name="Tong W."/>
            <person name="Gao Q."/>
            <person name="Li Y."/>
            <person name="Deng W."/>
            <person name="Jiang X."/>
            <person name="Wang W."/>
            <person name="Chen Q."/>
            <person name="Zhang S."/>
            <person name="Li H."/>
            <person name="Wu J."/>
            <person name="Wang P."/>
            <person name="Li P."/>
            <person name="Shi C."/>
            <person name="Zheng F."/>
            <person name="Jian J."/>
            <person name="Huang B."/>
            <person name="Shan D."/>
            <person name="Shi M."/>
            <person name="Fang C."/>
            <person name="Yue Y."/>
            <person name="Li F."/>
            <person name="Li D."/>
            <person name="Wei S."/>
            <person name="Han B."/>
            <person name="Jiang C."/>
            <person name="Yin Y."/>
            <person name="Xia T."/>
            <person name="Zhang Z."/>
            <person name="Bennetzen J.L."/>
            <person name="Zhao S."/>
            <person name="Wan X."/>
        </authorList>
    </citation>
    <scope>NUCLEOTIDE SEQUENCE [LARGE SCALE GENOMIC DNA]</scope>
    <source>
        <strain evidence="4">cv. Shuchazao</strain>
        <tissue evidence="3">Leaf</tissue>
    </source>
</reference>
<dbReference type="PANTHER" id="PTHR18952:SF201">
    <property type="entry name" value="CARBONIC ANHYDRASE"/>
    <property type="match status" value="1"/>
</dbReference>
<feature type="chain" id="PRO_5020786435" description="Alpha-carbonic anhydrase domain-containing protein" evidence="1">
    <location>
        <begin position="29"/>
        <end position="200"/>
    </location>
</feature>
<dbReference type="Gene3D" id="3.10.200.10">
    <property type="entry name" value="Alpha carbonic anhydrase"/>
    <property type="match status" value="2"/>
</dbReference>
<comment type="caution">
    <text evidence="3">The sequence shown here is derived from an EMBL/GenBank/DDBJ whole genome shotgun (WGS) entry which is preliminary data.</text>
</comment>
<dbReference type="SUPFAM" id="SSF51069">
    <property type="entry name" value="Carbonic anhydrase"/>
    <property type="match status" value="1"/>
</dbReference>
<protein>
    <recommendedName>
        <fullName evidence="2">Alpha-carbonic anhydrase domain-containing protein</fullName>
    </recommendedName>
</protein>
<accession>A0A4V3WMB3</accession>
<dbReference type="SMART" id="SM01057">
    <property type="entry name" value="Carb_anhydrase"/>
    <property type="match status" value="1"/>
</dbReference>
<dbReference type="GO" id="GO:0006730">
    <property type="term" value="P:one-carbon metabolic process"/>
    <property type="evidence" value="ECO:0007669"/>
    <property type="project" value="TreeGrafter"/>
</dbReference>
<dbReference type="Proteomes" id="UP000306102">
    <property type="component" value="Unassembled WGS sequence"/>
</dbReference>
<feature type="domain" description="Alpha-carbonic anhydrase" evidence="2">
    <location>
        <begin position="1"/>
        <end position="198"/>
    </location>
</feature>
<dbReference type="InterPro" id="IPR023561">
    <property type="entry name" value="Carbonic_anhydrase_a-class"/>
</dbReference>
<dbReference type="STRING" id="542762.A0A4V3WMB3"/>
<evidence type="ECO:0000313" key="4">
    <source>
        <dbReference type="Proteomes" id="UP000306102"/>
    </source>
</evidence>
<proteinExistence type="predicted"/>
<gene>
    <name evidence="3" type="ORF">TEA_013128</name>
</gene>
<dbReference type="PANTHER" id="PTHR18952">
    <property type="entry name" value="CARBONIC ANHYDRASE"/>
    <property type="match status" value="1"/>
</dbReference>
<dbReference type="InterPro" id="IPR001148">
    <property type="entry name" value="CA_dom"/>
</dbReference>
<dbReference type="EMBL" id="SDRB02009633">
    <property type="protein sequence ID" value="THG07997.1"/>
    <property type="molecule type" value="Genomic_DNA"/>
</dbReference>
<organism evidence="3 4">
    <name type="scientific">Camellia sinensis var. sinensis</name>
    <name type="common">China tea</name>
    <dbReference type="NCBI Taxonomy" id="542762"/>
    <lineage>
        <taxon>Eukaryota</taxon>
        <taxon>Viridiplantae</taxon>
        <taxon>Streptophyta</taxon>
        <taxon>Embryophyta</taxon>
        <taxon>Tracheophyta</taxon>
        <taxon>Spermatophyta</taxon>
        <taxon>Magnoliopsida</taxon>
        <taxon>eudicotyledons</taxon>
        <taxon>Gunneridae</taxon>
        <taxon>Pentapetalae</taxon>
        <taxon>asterids</taxon>
        <taxon>Ericales</taxon>
        <taxon>Theaceae</taxon>
        <taxon>Camellia</taxon>
    </lineage>
</organism>
<keyword evidence="4" id="KW-1185">Reference proteome</keyword>
<dbReference type="PROSITE" id="PS51144">
    <property type="entry name" value="ALPHA_CA_2"/>
    <property type="match status" value="1"/>
</dbReference>
<dbReference type="AlphaFoldDB" id="A0A4V3WMB3"/>
<dbReference type="GO" id="GO:0008270">
    <property type="term" value="F:zinc ion binding"/>
    <property type="evidence" value="ECO:0007669"/>
    <property type="project" value="InterPro"/>
</dbReference>
<dbReference type="Pfam" id="PF00194">
    <property type="entry name" value="Carb_anhydrase"/>
    <property type="match status" value="2"/>
</dbReference>
<evidence type="ECO:0000259" key="2">
    <source>
        <dbReference type="PROSITE" id="PS51144"/>
    </source>
</evidence>
<name>A0A4V3WMB3_CAMSN</name>
<evidence type="ECO:0000313" key="3">
    <source>
        <dbReference type="EMBL" id="THG07997.1"/>
    </source>
</evidence>